<protein>
    <submittedName>
        <fullName evidence="5">AMP-dependent synthetase</fullName>
    </submittedName>
</protein>
<dbReference type="GO" id="GO:0031956">
    <property type="term" value="F:medium-chain fatty acid-CoA ligase activity"/>
    <property type="evidence" value="ECO:0007669"/>
    <property type="project" value="TreeGrafter"/>
</dbReference>
<dbReference type="Gene3D" id="3.30.300.30">
    <property type="match status" value="1"/>
</dbReference>
<dbReference type="AlphaFoldDB" id="A0A1X0WG07"/>
<evidence type="ECO:0000313" key="5">
    <source>
        <dbReference type="EMBL" id="ORJ25671.1"/>
    </source>
</evidence>
<evidence type="ECO:0000259" key="4">
    <source>
        <dbReference type="Pfam" id="PF13193"/>
    </source>
</evidence>
<dbReference type="GO" id="GO:0006631">
    <property type="term" value="P:fatty acid metabolic process"/>
    <property type="evidence" value="ECO:0007669"/>
    <property type="project" value="TreeGrafter"/>
</dbReference>
<dbReference type="SUPFAM" id="SSF56801">
    <property type="entry name" value="Acetyl-CoA synthetase-like"/>
    <property type="match status" value="1"/>
</dbReference>
<dbReference type="InterPro" id="IPR045851">
    <property type="entry name" value="AMP-bd_C_sf"/>
</dbReference>
<dbReference type="Pfam" id="PF13193">
    <property type="entry name" value="AMP-binding_C"/>
    <property type="match status" value="1"/>
</dbReference>
<evidence type="ECO:0000256" key="2">
    <source>
        <dbReference type="ARBA" id="ARBA00022598"/>
    </source>
</evidence>
<gene>
    <name evidence="5" type="ORF">BS640_09600</name>
</gene>
<dbReference type="InterPro" id="IPR042099">
    <property type="entry name" value="ANL_N_sf"/>
</dbReference>
<dbReference type="EMBL" id="MRWE01000013">
    <property type="protein sequence ID" value="ORJ25671.1"/>
    <property type="molecule type" value="Genomic_DNA"/>
</dbReference>
<feature type="domain" description="AMP-binding enzyme C-terminal" evidence="4">
    <location>
        <begin position="411"/>
        <end position="483"/>
    </location>
</feature>
<dbReference type="PANTHER" id="PTHR43201">
    <property type="entry name" value="ACYL-COA SYNTHETASE"/>
    <property type="match status" value="1"/>
</dbReference>
<dbReference type="Pfam" id="PF00501">
    <property type="entry name" value="AMP-binding"/>
    <property type="match status" value="1"/>
</dbReference>
<feature type="domain" description="AMP-dependent synthetase/ligase" evidence="3">
    <location>
        <begin position="8"/>
        <end position="361"/>
    </location>
</feature>
<comment type="caution">
    <text evidence="5">The sequence shown here is derived from an EMBL/GenBank/DDBJ whole genome shotgun (WGS) entry which is preliminary data.</text>
</comment>
<reference evidence="5 6" key="1">
    <citation type="journal article" date="2017" name="Int. J. Syst. Evol. Microbiol.">
        <title>Rouxiella badensis sp. nov. and Rouxiella silvae sp. nov. isolated from peat bog soil in Germany and emendation of the genus description.</title>
        <authorList>
            <person name="Le Fleche-Mateos A."/>
            <person name="Kugler J.H."/>
            <person name="Hansen S.H."/>
            <person name="Syldatk C."/>
            <person name="Hausmann R."/>
            <person name="Lomprez F."/>
            <person name="Vandenbogaert M."/>
            <person name="Manuguerra J.C."/>
            <person name="Grimont P.A."/>
        </authorList>
    </citation>
    <scope>NUCLEOTIDE SEQUENCE [LARGE SCALE GENOMIC DNA]</scope>
    <source>
        <strain evidence="5 6">DSM 100043</strain>
    </source>
</reference>
<comment type="similarity">
    <text evidence="1">Belongs to the ATP-dependent AMP-binding enzyme family.</text>
</comment>
<proteinExistence type="inferred from homology"/>
<dbReference type="PROSITE" id="PS00455">
    <property type="entry name" value="AMP_BINDING"/>
    <property type="match status" value="1"/>
</dbReference>
<dbReference type="InterPro" id="IPR020845">
    <property type="entry name" value="AMP-binding_CS"/>
</dbReference>
<dbReference type="InterPro" id="IPR000873">
    <property type="entry name" value="AMP-dep_synth/lig_dom"/>
</dbReference>
<dbReference type="InterPro" id="IPR025110">
    <property type="entry name" value="AMP-bd_C"/>
</dbReference>
<dbReference type="Proteomes" id="UP000192536">
    <property type="component" value="Unassembled WGS sequence"/>
</dbReference>
<name>A0A1X0WG07_9GAMM</name>
<evidence type="ECO:0000259" key="3">
    <source>
        <dbReference type="Pfam" id="PF00501"/>
    </source>
</evidence>
<organism evidence="5 6">
    <name type="scientific">Rouxiella badensis</name>
    <dbReference type="NCBI Taxonomy" id="1646377"/>
    <lineage>
        <taxon>Bacteria</taxon>
        <taxon>Pseudomonadati</taxon>
        <taxon>Pseudomonadota</taxon>
        <taxon>Gammaproteobacteria</taxon>
        <taxon>Enterobacterales</taxon>
        <taxon>Yersiniaceae</taxon>
        <taxon>Rouxiella</taxon>
    </lineage>
</organism>
<sequence length="499" mass="54571">MPVHDKVKQHAERMGAQTAVNIEGKTLSWKQLWLRALSFYAAMVKSPARGSAFAPGKVIAVALGNDLEFAPAWLAATANTHICAVIDPQLPLSQLDDVLARLAPDLLLVKGAHAALIEAAQRMNINVLPVEQVADAEASEAEAQAFIRHVDAATPFLINFTSGTTSTPKAFMRSRRSWRVSFRNGYDIFNLSSAACTLFPGPLFHGIGLYCLNEALDAGATLYCMEKWDAHRALALLVEHQIQRLVLVPTMLTAFSRIDAAALPCVMHLLSAGAKLEFNHYRQARAKFPNAGIQEYYGASELGFIAVSSLNDDNVDSALPTVGLPFPEVSWSIRDEQGQQLGKNQPGIIYLDSEQACMGYLWGDDGKAFKQQPFGSTVHDLGYINDQGRLHVIGRSGDMIVSGGNNIYLSEVESVLKSLPGIVEAVVLAVDDAYLGKKMVAFIETEKIDIATLPTLCLTQLAKYKIPAQFCKVSHWPLTPSGKIRRSVLEERFINHEIN</sequence>
<keyword evidence="2" id="KW-0436">Ligase</keyword>
<dbReference type="Gene3D" id="3.40.50.12780">
    <property type="entry name" value="N-terminal domain of ligase-like"/>
    <property type="match status" value="1"/>
</dbReference>
<dbReference type="RefSeq" id="WP_084912459.1">
    <property type="nucleotide sequence ID" value="NZ_MRWE01000013.1"/>
</dbReference>
<keyword evidence="6" id="KW-1185">Reference proteome</keyword>
<accession>A0A1X0WG07</accession>
<evidence type="ECO:0000256" key="1">
    <source>
        <dbReference type="ARBA" id="ARBA00006432"/>
    </source>
</evidence>
<dbReference type="STRING" id="1646377.BS640_09600"/>
<evidence type="ECO:0000313" key="6">
    <source>
        <dbReference type="Proteomes" id="UP000192536"/>
    </source>
</evidence>
<dbReference type="PANTHER" id="PTHR43201:SF5">
    <property type="entry name" value="MEDIUM-CHAIN ACYL-COA LIGASE ACSF2, MITOCHONDRIAL"/>
    <property type="match status" value="1"/>
</dbReference>